<keyword evidence="2" id="KW-1185">Reference proteome</keyword>
<proteinExistence type="predicted"/>
<dbReference type="Gene3D" id="3.50.50.60">
    <property type="entry name" value="FAD/NAD(P)-binding domain"/>
    <property type="match status" value="1"/>
</dbReference>
<reference evidence="2" key="1">
    <citation type="journal article" date="2019" name="Int. J. Syst. Evol. Microbiol.">
        <title>The Global Catalogue of Microorganisms (GCM) 10K type strain sequencing project: providing services to taxonomists for standard genome sequencing and annotation.</title>
        <authorList>
            <consortium name="The Broad Institute Genomics Platform"/>
            <consortium name="The Broad Institute Genome Sequencing Center for Infectious Disease"/>
            <person name="Wu L."/>
            <person name="Ma J."/>
        </authorList>
    </citation>
    <scope>NUCLEOTIDE SEQUENCE [LARGE SCALE GENOMIC DNA]</scope>
    <source>
        <strain evidence="2">CECT 8482</strain>
    </source>
</reference>
<organism evidence="1 2">
    <name type="scientific">Paracoccus cavernae</name>
    <dbReference type="NCBI Taxonomy" id="1571207"/>
    <lineage>
        <taxon>Bacteria</taxon>
        <taxon>Pseudomonadati</taxon>
        <taxon>Pseudomonadota</taxon>
        <taxon>Alphaproteobacteria</taxon>
        <taxon>Rhodobacterales</taxon>
        <taxon>Paracoccaceae</taxon>
        <taxon>Paracoccus</taxon>
    </lineage>
</organism>
<protein>
    <recommendedName>
        <fullName evidence="3">FAD-binding domain-containing protein</fullName>
    </recommendedName>
</protein>
<evidence type="ECO:0008006" key="3">
    <source>
        <dbReference type="Google" id="ProtNLM"/>
    </source>
</evidence>
<sequence length="129" mass="13858">MIAREAAPRLPAPVTDLRCLPVGDAFAAMDPLSGHGQFWAVSSALAAAAARRTLTADPASEDRCLRYLRERAAETAWRMARVGRDFLALETRFSGQPFGPRAAPCPTACPPTKAARALPLRRRLSSITG</sequence>
<dbReference type="InterPro" id="IPR036188">
    <property type="entry name" value="FAD/NAD-bd_sf"/>
</dbReference>
<dbReference type="SUPFAM" id="SSF51905">
    <property type="entry name" value="FAD/NAD(P)-binding domain"/>
    <property type="match status" value="1"/>
</dbReference>
<dbReference type="Proteomes" id="UP001243846">
    <property type="component" value="Unassembled WGS sequence"/>
</dbReference>
<comment type="caution">
    <text evidence="1">The sequence shown here is derived from an EMBL/GenBank/DDBJ whole genome shotgun (WGS) entry which is preliminary data.</text>
</comment>
<evidence type="ECO:0000313" key="2">
    <source>
        <dbReference type="Proteomes" id="UP001243846"/>
    </source>
</evidence>
<evidence type="ECO:0000313" key="1">
    <source>
        <dbReference type="EMBL" id="MDN3713921.1"/>
    </source>
</evidence>
<gene>
    <name evidence="1" type="ORF">QWZ10_22960</name>
</gene>
<name>A0ABT8DC52_9RHOB</name>
<dbReference type="EMBL" id="JAUFRC010000003">
    <property type="protein sequence ID" value="MDN3713921.1"/>
    <property type="molecule type" value="Genomic_DNA"/>
</dbReference>
<accession>A0ABT8DC52</accession>